<accession>A0ABW0RSW6</accession>
<dbReference type="EMBL" id="JBHSMZ010000002">
    <property type="protein sequence ID" value="MFC5547767.1"/>
    <property type="molecule type" value="Genomic_DNA"/>
</dbReference>
<keyword evidence="7" id="KW-1185">Reference proteome</keyword>
<keyword evidence="2" id="KW-0805">Transcription regulation</keyword>
<dbReference type="InterPro" id="IPR005119">
    <property type="entry name" value="LysR_subst-bd"/>
</dbReference>
<dbReference type="SUPFAM" id="SSF53850">
    <property type="entry name" value="Periplasmic binding protein-like II"/>
    <property type="match status" value="1"/>
</dbReference>
<sequence length="292" mass="31429">MDIHQLKSLVTIARCGTVARAAELLHLSQPAISAHIKQLEEELRVRLFDRHAKGMQLTAAGEAVFGHAKRALHAVDAIRDEANTLNGEVAGELVIGTVNDPAFLRLPAFLRHMREAAPHVVLSLVQTTSGAVLKNIEDGVFDAGFVEGNLDGMAFDATLLRRAEFAVGYPAAWRDRVEAGGLAGALALPWIGTSDDCSFFRLTTALFAKHGLPFAPAIRTDDESLLLELVGQETGLSLIRRDLLEKPGAADAVRTLDGLTVDAGVHFASAIDPAKPSLLRVARRAVQRAWQD</sequence>
<dbReference type="InterPro" id="IPR036390">
    <property type="entry name" value="WH_DNA-bd_sf"/>
</dbReference>
<keyword evidence="4" id="KW-0804">Transcription</keyword>
<evidence type="ECO:0000256" key="4">
    <source>
        <dbReference type="ARBA" id="ARBA00023163"/>
    </source>
</evidence>
<reference evidence="7" key="1">
    <citation type="journal article" date="2019" name="Int. J. Syst. Evol. Microbiol.">
        <title>The Global Catalogue of Microorganisms (GCM) 10K type strain sequencing project: providing services to taxonomists for standard genome sequencing and annotation.</title>
        <authorList>
            <consortium name="The Broad Institute Genomics Platform"/>
            <consortium name="The Broad Institute Genome Sequencing Center for Infectious Disease"/>
            <person name="Wu L."/>
            <person name="Ma J."/>
        </authorList>
    </citation>
    <scope>NUCLEOTIDE SEQUENCE [LARGE SCALE GENOMIC DNA]</scope>
    <source>
        <strain evidence="7">CGMCC 4.5798</strain>
    </source>
</reference>
<gene>
    <name evidence="6" type="ORF">ACFPO9_04475</name>
</gene>
<evidence type="ECO:0000259" key="5">
    <source>
        <dbReference type="PROSITE" id="PS50931"/>
    </source>
</evidence>
<dbReference type="Gene3D" id="3.40.190.10">
    <property type="entry name" value="Periplasmic binding protein-like II"/>
    <property type="match status" value="2"/>
</dbReference>
<dbReference type="Gene3D" id="1.10.10.10">
    <property type="entry name" value="Winged helix-like DNA-binding domain superfamily/Winged helix DNA-binding domain"/>
    <property type="match status" value="1"/>
</dbReference>
<dbReference type="Pfam" id="PF03466">
    <property type="entry name" value="LysR_substrate"/>
    <property type="match status" value="1"/>
</dbReference>
<evidence type="ECO:0000256" key="3">
    <source>
        <dbReference type="ARBA" id="ARBA00023125"/>
    </source>
</evidence>
<dbReference type="InterPro" id="IPR000847">
    <property type="entry name" value="LysR_HTH_N"/>
</dbReference>
<dbReference type="Proteomes" id="UP001596086">
    <property type="component" value="Unassembled WGS sequence"/>
</dbReference>
<protein>
    <submittedName>
        <fullName evidence="6">LysR family transcriptional regulator</fullName>
    </submittedName>
</protein>
<dbReference type="InterPro" id="IPR036388">
    <property type="entry name" value="WH-like_DNA-bd_sf"/>
</dbReference>
<comment type="similarity">
    <text evidence="1">Belongs to the LysR transcriptional regulatory family.</text>
</comment>
<evidence type="ECO:0000313" key="6">
    <source>
        <dbReference type="EMBL" id="MFC5547767.1"/>
    </source>
</evidence>
<dbReference type="SUPFAM" id="SSF46785">
    <property type="entry name" value="Winged helix' DNA-binding domain"/>
    <property type="match status" value="1"/>
</dbReference>
<keyword evidence="3" id="KW-0238">DNA-binding</keyword>
<comment type="caution">
    <text evidence="6">The sequence shown here is derived from an EMBL/GenBank/DDBJ whole genome shotgun (WGS) entry which is preliminary data.</text>
</comment>
<evidence type="ECO:0000256" key="2">
    <source>
        <dbReference type="ARBA" id="ARBA00023015"/>
    </source>
</evidence>
<evidence type="ECO:0000256" key="1">
    <source>
        <dbReference type="ARBA" id="ARBA00009437"/>
    </source>
</evidence>
<evidence type="ECO:0000313" key="7">
    <source>
        <dbReference type="Proteomes" id="UP001596086"/>
    </source>
</evidence>
<dbReference type="PROSITE" id="PS50931">
    <property type="entry name" value="HTH_LYSR"/>
    <property type="match status" value="1"/>
</dbReference>
<name>A0ABW0RSW6_9BURK</name>
<dbReference type="CDD" id="cd05466">
    <property type="entry name" value="PBP2_LTTR_substrate"/>
    <property type="match status" value="1"/>
</dbReference>
<dbReference type="PANTHER" id="PTHR30126">
    <property type="entry name" value="HTH-TYPE TRANSCRIPTIONAL REGULATOR"/>
    <property type="match status" value="1"/>
</dbReference>
<dbReference type="PRINTS" id="PR00039">
    <property type="entry name" value="HTHLYSR"/>
</dbReference>
<dbReference type="PANTHER" id="PTHR30126:SF40">
    <property type="entry name" value="HTH-TYPE TRANSCRIPTIONAL REGULATOR GLTR"/>
    <property type="match status" value="1"/>
</dbReference>
<dbReference type="Pfam" id="PF00126">
    <property type="entry name" value="HTH_1"/>
    <property type="match status" value="1"/>
</dbReference>
<feature type="domain" description="HTH lysR-type" evidence="5">
    <location>
        <begin position="1"/>
        <end position="58"/>
    </location>
</feature>
<organism evidence="6 7">
    <name type="scientific">Massilia aerilata</name>
    <dbReference type="NCBI Taxonomy" id="453817"/>
    <lineage>
        <taxon>Bacteria</taxon>
        <taxon>Pseudomonadati</taxon>
        <taxon>Pseudomonadota</taxon>
        <taxon>Betaproteobacteria</taxon>
        <taxon>Burkholderiales</taxon>
        <taxon>Oxalobacteraceae</taxon>
        <taxon>Telluria group</taxon>
        <taxon>Massilia</taxon>
    </lineage>
</organism>
<proteinExistence type="inferred from homology"/>
<dbReference type="RefSeq" id="WP_379767702.1">
    <property type="nucleotide sequence ID" value="NZ_JBHSMZ010000002.1"/>
</dbReference>